<evidence type="ECO:0000256" key="3">
    <source>
        <dbReference type="ARBA" id="ARBA00023136"/>
    </source>
</evidence>
<comment type="subcellular location">
    <subcellularLocation>
        <location evidence="1">Cell membrane</location>
    </subcellularLocation>
</comment>
<reference evidence="6 7" key="1">
    <citation type="journal article" date="2016" name="Nat. Commun.">
        <title>Thousands of microbial genomes shed light on interconnected biogeochemical processes in an aquifer system.</title>
        <authorList>
            <person name="Anantharaman K."/>
            <person name="Brown C.T."/>
            <person name="Hug L.A."/>
            <person name="Sharon I."/>
            <person name="Castelle C.J."/>
            <person name="Probst A.J."/>
            <person name="Thomas B.C."/>
            <person name="Singh A."/>
            <person name="Wilkins M.J."/>
            <person name="Karaoz U."/>
            <person name="Brodie E.L."/>
            <person name="Williams K.H."/>
            <person name="Hubbard S.S."/>
            <person name="Banfield J.F."/>
        </authorList>
    </citation>
    <scope>NUCLEOTIDE SEQUENCE [LARGE SCALE GENOMIC DNA]</scope>
</reference>
<organism evidence="6 7">
    <name type="scientific">Candidatus Magasanikbacteria bacterium RIFCSPHIGHO2_02_FULL_47_14</name>
    <dbReference type="NCBI Taxonomy" id="1798680"/>
    <lineage>
        <taxon>Bacteria</taxon>
        <taxon>Candidatus Magasanikiibacteriota</taxon>
    </lineage>
</organism>
<evidence type="ECO:0000256" key="4">
    <source>
        <dbReference type="SAM" id="MobiDB-lite"/>
    </source>
</evidence>
<feature type="signal peptide" evidence="5">
    <location>
        <begin position="1"/>
        <end position="22"/>
    </location>
</feature>
<dbReference type="Pfam" id="PF11617">
    <property type="entry name" value="Cu-binding_MopE"/>
    <property type="match status" value="1"/>
</dbReference>
<dbReference type="AlphaFoldDB" id="A0A1F6M1C5"/>
<evidence type="ECO:0000256" key="2">
    <source>
        <dbReference type="ARBA" id="ARBA00022475"/>
    </source>
</evidence>
<dbReference type="Proteomes" id="UP000176282">
    <property type="component" value="Unassembled WGS sequence"/>
</dbReference>
<proteinExistence type="predicted"/>
<keyword evidence="3" id="KW-0472">Membrane</keyword>
<keyword evidence="2" id="KW-1003">Cell membrane</keyword>
<accession>A0A1F6M1C5</accession>
<dbReference type="Pfam" id="PF06977">
    <property type="entry name" value="SdiA-regulated"/>
    <property type="match status" value="1"/>
</dbReference>
<feature type="chain" id="PRO_5009525544" description="Fibronectin type-III domain-containing protein" evidence="5">
    <location>
        <begin position="23"/>
        <end position="562"/>
    </location>
</feature>
<comment type="caution">
    <text evidence="6">The sequence shown here is derived from an EMBL/GenBank/DDBJ whole genome shotgun (WGS) entry which is preliminary data.</text>
</comment>
<dbReference type="STRING" id="1798680.A3J66_02265"/>
<evidence type="ECO:0008006" key="8">
    <source>
        <dbReference type="Google" id="ProtNLM"/>
    </source>
</evidence>
<dbReference type="InterPro" id="IPR009722">
    <property type="entry name" value="YjiK/CarP"/>
</dbReference>
<dbReference type="EMBL" id="MFQB01000048">
    <property type="protein sequence ID" value="OGH65421.1"/>
    <property type="molecule type" value="Genomic_DNA"/>
</dbReference>
<sequence length="562" mass="62186">MKFWTSLILVLGVLLIPSPSQGAFFSNERDIATHLDANYEPSGVVWNDRLQTLFLVSDSGFVTQMDIDGNIVSTSKRSLGLDLEGITIVDQAGEYRDKLYLLVEFPQRIVEFDVNTWTLTGRSWSLTNMSGSGAKGAEALTYNLDTGEFYVGSQLDGQIYVYNIDLSAPAGPGTTVAPAYDSPISTGIGRDLAGLHYAAETKTTYAIFDDTGRGPKIREYDDYNNFNSFLEYDLPGHAQEGVTLLPGCPNNSTTIIIAQDSGEVMRYASYPIVCPAAEPEPEPQPDPQPAIVDQDEDGSPVEVDCDDTRANVNPSMVEVRNDGLDNDCNPATADWVRVYTSANIIPYTTTEVRDDYHVFDSKWEFSYVSLPAQPVAGWYTFDLEARATSLDNLYNLGINVRNAQGRDTQTRVVGSLNFENYRFYHYIPANTPTQVRFISGVRGIDSTGAKREHHLRAVTVTRVEEAVSPLPAPQVVSLSTREGLNKVVLIYDTDIESSATLMMNDVLHTNTDITTSKTWTFRNLTCGTQYSYELKLYSDLYNPVFDNAGVYTGSFTTANCTR</sequence>
<protein>
    <recommendedName>
        <fullName evidence="8">Fibronectin type-III domain-containing protein</fullName>
    </recommendedName>
</protein>
<keyword evidence="5" id="KW-0732">Signal</keyword>
<evidence type="ECO:0000313" key="7">
    <source>
        <dbReference type="Proteomes" id="UP000176282"/>
    </source>
</evidence>
<evidence type="ECO:0000256" key="5">
    <source>
        <dbReference type="SAM" id="SignalP"/>
    </source>
</evidence>
<feature type="region of interest" description="Disordered" evidence="4">
    <location>
        <begin position="277"/>
        <end position="299"/>
    </location>
</feature>
<name>A0A1F6M1C5_9BACT</name>
<dbReference type="GO" id="GO:0005886">
    <property type="term" value="C:plasma membrane"/>
    <property type="evidence" value="ECO:0007669"/>
    <property type="project" value="UniProtKB-SubCell"/>
</dbReference>
<dbReference type="SUPFAM" id="SSF75011">
    <property type="entry name" value="3-carboxy-cis,cis-mucoante lactonizing enzyme"/>
    <property type="match status" value="1"/>
</dbReference>
<gene>
    <name evidence="6" type="ORF">A3J66_02265</name>
</gene>
<dbReference type="InterPro" id="IPR021655">
    <property type="entry name" value="Put_metal-bd"/>
</dbReference>
<evidence type="ECO:0000313" key="6">
    <source>
        <dbReference type="EMBL" id="OGH65421.1"/>
    </source>
</evidence>
<evidence type="ECO:0000256" key="1">
    <source>
        <dbReference type="ARBA" id="ARBA00004236"/>
    </source>
</evidence>